<name>A0ABS8WYC8_DATST</name>
<proteinExistence type="predicted"/>
<organism evidence="1 2">
    <name type="scientific">Datura stramonium</name>
    <name type="common">Jimsonweed</name>
    <name type="synonym">Common thornapple</name>
    <dbReference type="NCBI Taxonomy" id="4076"/>
    <lineage>
        <taxon>Eukaryota</taxon>
        <taxon>Viridiplantae</taxon>
        <taxon>Streptophyta</taxon>
        <taxon>Embryophyta</taxon>
        <taxon>Tracheophyta</taxon>
        <taxon>Spermatophyta</taxon>
        <taxon>Magnoliopsida</taxon>
        <taxon>eudicotyledons</taxon>
        <taxon>Gunneridae</taxon>
        <taxon>Pentapetalae</taxon>
        <taxon>asterids</taxon>
        <taxon>lamiids</taxon>
        <taxon>Solanales</taxon>
        <taxon>Solanaceae</taxon>
        <taxon>Solanoideae</taxon>
        <taxon>Datureae</taxon>
        <taxon>Datura</taxon>
    </lineage>
</organism>
<gene>
    <name evidence="1" type="ORF">HAX54_010004</name>
</gene>
<accession>A0ABS8WYC8</accession>
<sequence>MRLTFPLHEQGRRRSKSCVDAKCVAAATPICCLVSTHKNKTERGVNPVSDVELDAITSMEKHHKLRRKKEAERVKEKRQKVKTIKAVQCCDHKRLMRHLILGVFTNNCVVTICRWIRQKLQREVANETPSGSMGIFGER</sequence>
<evidence type="ECO:0000313" key="1">
    <source>
        <dbReference type="EMBL" id="MCE3217005.1"/>
    </source>
</evidence>
<dbReference type="Proteomes" id="UP000823775">
    <property type="component" value="Unassembled WGS sequence"/>
</dbReference>
<keyword evidence="2" id="KW-1185">Reference proteome</keyword>
<protein>
    <submittedName>
        <fullName evidence="1">Uncharacterized protein</fullName>
    </submittedName>
</protein>
<evidence type="ECO:0000313" key="2">
    <source>
        <dbReference type="Proteomes" id="UP000823775"/>
    </source>
</evidence>
<comment type="caution">
    <text evidence="1">The sequence shown here is derived from an EMBL/GenBank/DDBJ whole genome shotgun (WGS) entry which is preliminary data.</text>
</comment>
<dbReference type="EMBL" id="JACEIK010015450">
    <property type="protein sequence ID" value="MCE3217005.1"/>
    <property type="molecule type" value="Genomic_DNA"/>
</dbReference>
<reference evidence="1 2" key="1">
    <citation type="journal article" date="2021" name="BMC Genomics">
        <title>Datura genome reveals duplications of psychoactive alkaloid biosynthetic genes and high mutation rate following tissue culture.</title>
        <authorList>
            <person name="Rajewski A."/>
            <person name="Carter-House D."/>
            <person name="Stajich J."/>
            <person name="Litt A."/>
        </authorList>
    </citation>
    <scope>NUCLEOTIDE SEQUENCE [LARGE SCALE GENOMIC DNA]</scope>
    <source>
        <strain evidence="1">AR-01</strain>
    </source>
</reference>